<evidence type="ECO:0000313" key="1">
    <source>
        <dbReference type="EMBL" id="VDM70916.1"/>
    </source>
</evidence>
<gene>
    <name evidence="1" type="ORF">SVUK_LOCUS5914</name>
</gene>
<proteinExistence type="predicted"/>
<dbReference type="EMBL" id="UYYB01018147">
    <property type="protein sequence ID" value="VDM70916.1"/>
    <property type="molecule type" value="Genomic_DNA"/>
</dbReference>
<name>A0A3P7IM33_STRVU</name>
<dbReference type="AlphaFoldDB" id="A0A3P7IM33"/>
<dbReference type="Proteomes" id="UP000270094">
    <property type="component" value="Unassembled WGS sequence"/>
</dbReference>
<sequence>MVIVDGSAVLEEVDGPSSSRSKTQSVVNLQTLDSRNVARGDIIYIPPGRRLRFTRCTSPIEGFRTFSFEIGPDHENRKVVKEIPSTVSMKKPLFTLEPLAEKAFSVESEMDGFI</sequence>
<organism evidence="1 2">
    <name type="scientific">Strongylus vulgaris</name>
    <name type="common">Blood worm</name>
    <dbReference type="NCBI Taxonomy" id="40348"/>
    <lineage>
        <taxon>Eukaryota</taxon>
        <taxon>Metazoa</taxon>
        <taxon>Ecdysozoa</taxon>
        <taxon>Nematoda</taxon>
        <taxon>Chromadorea</taxon>
        <taxon>Rhabditida</taxon>
        <taxon>Rhabditina</taxon>
        <taxon>Rhabditomorpha</taxon>
        <taxon>Strongyloidea</taxon>
        <taxon>Strongylidae</taxon>
        <taxon>Strongylus</taxon>
    </lineage>
</organism>
<reference evidence="1 2" key="1">
    <citation type="submission" date="2018-11" db="EMBL/GenBank/DDBJ databases">
        <authorList>
            <consortium name="Pathogen Informatics"/>
        </authorList>
    </citation>
    <scope>NUCLEOTIDE SEQUENCE [LARGE SCALE GENOMIC DNA]</scope>
</reference>
<accession>A0A3P7IM33</accession>
<keyword evidence="2" id="KW-1185">Reference proteome</keyword>
<evidence type="ECO:0000313" key="2">
    <source>
        <dbReference type="Proteomes" id="UP000270094"/>
    </source>
</evidence>
<protein>
    <submittedName>
        <fullName evidence="1">Uncharacterized protein</fullName>
    </submittedName>
</protein>